<evidence type="ECO:0000256" key="10">
    <source>
        <dbReference type="ARBA" id="ARBA00023163"/>
    </source>
</evidence>
<keyword evidence="5 11" id="KW-0408">Iron</keyword>
<evidence type="ECO:0000256" key="11">
    <source>
        <dbReference type="HAMAP-Rule" id="MF_01479"/>
    </source>
</evidence>
<keyword evidence="15" id="KW-1185">Reference proteome</keyword>
<evidence type="ECO:0000256" key="5">
    <source>
        <dbReference type="ARBA" id="ARBA00023004"/>
    </source>
</evidence>
<keyword evidence="9 11" id="KW-1015">Disulfide bond</keyword>
<dbReference type="PROSITE" id="PS51674">
    <property type="entry name" value="4FE4S_WBL"/>
    <property type="match status" value="1"/>
</dbReference>
<dbReference type="InterPro" id="IPR003482">
    <property type="entry name" value="Whib"/>
</dbReference>
<evidence type="ECO:0000256" key="12">
    <source>
        <dbReference type="SAM" id="MobiDB-lite"/>
    </source>
</evidence>
<evidence type="ECO:0000256" key="8">
    <source>
        <dbReference type="ARBA" id="ARBA00023125"/>
    </source>
</evidence>
<dbReference type="PANTHER" id="PTHR38839">
    <property type="entry name" value="TRANSCRIPTIONAL REGULATOR WHID-RELATED"/>
    <property type="match status" value="1"/>
</dbReference>
<gene>
    <name evidence="11" type="primary">whiB</name>
    <name evidence="14" type="ORF">GCM10022232_40400</name>
</gene>
<evidence type="ECO:0000313" key="14">
    <source>
        <dbReference type="EMBL" id="GAA3998876.1"/>
    </source>
</evidence>
<keyword evidence="3 11" id="KW-0004">4Fe-4S</keyword>
<accession>A0ABP7RKR8</accession>
<keyword evidence="6 11" id="KW-0411">Iron-sulfur</keyword>
<keyword evidence="11" id="KW-0963">Cytoplasm</keyword>
<comment type="subcellular location">
    <subcellularLocation>
        <location evidence="1 11">Cytoplasm</location>
    </subcellularLocation>
</comment>
<keyword evidence="10 11" id="KW-0804">Transcription</keyword>
<evidence type="ECO:0000256" key="1">
    <source>
        <dbReference type="ARBA" id="ARBA00004496"/>
    </source>
</evidence>
<organism evidence="14 15">
    <name type="scientific">Streptomyces plumbiresistens</name>
    <dbReference type="NCBI Taxonomy" id="511811"/>
    <lineage>
        <taxon>Bacteria</taxon>
        <taxon>Bacillati</taxon>
        <taxon>Actinomycetota</taxon>
        <taxon>Actinomycetes</taxon>
        <taxon>Kitasatosporales</taxon>
        <taxon>Streptomycetaceae</taxon>
        <taxon>Streptomyces</taxon>
    </lineage>
</organism>
<evidence type="ECO:0000256" key="7">
    <source>
        <dbReference type="ARBA" id="ARBA00023015"/>
    </source>
</evidence>
<comment type="caution">
    <text evidence="14">The sequence shown here is derived from an EMBL/GenBank/DDBJ whole genome shotgun (WGS) entry which is preliminary data.</text>
</comment>
<feature type="binding site" evidence="11">
    <location>
        <position position="41"/>
    </location>
    <ligand>
        <name>[4Fe-4S] cluster</name>
        <dbReference type="ChEBI" id="CHEBI:49883"/>
    </ligand>
</feature>
<protein>
    <recommendedName>
        <fullName evidence="11">Transcriptional regulator WhiB</fullName>
    </recommendedName>
</protein>
<evidence type="ECO:0000259" key="13">
    <source>
        <dbReference type="PROSITE" id="PS51674"/>
    </source>
</evidence>
<proteinExistence type="inferred from homology"/>
<name>A0ABP7RKR8_9ACTN</name>
<comment type="cofactor">
    <cofactor evidence="11">
        <name>[4Fe-4S] cluster</name>
        <dbReference type="ChEBI" id="CHEBI:49883"/>
    </cofactor>
    <text evidence="11">Binds 1 [4Fe-4S] cluster per subunit. Following nitrosylation of the [4Fe-4S] cluster binds 1 [4Fe-8(NO)] cluster per subunit.</text>
</comment>
<dbReference type="InterPro" id="IPR034768">
    <property type="entry name" value="4FE4S_WBL"/>
</dbReference>
<feature type="binding site" evidence="11">
    <location>
        <position position="10"/>
    </location>
    <ligand>
        <name>[4Fe-4S] cluster</name>
        <dbReference type="ChEBI" id="CHEBI:49883"/>
    </ligand>
</feature>
<sequence>MDNWRDHAACRHEDPDLFFPIGNTGPALVQQEQAKAVCRRCPVQEQCLRWALDSGQTLGVWGGTSENERRALRRRAGSRRNSG</sequence>
<feature type="compositionally biased region" description="Basic residues" evidence="12">
    <location>
        <begin position="71"/>
        <end position="83"/>
    </location>
</feature>
<keyword evidence="4 11" id="KW-0479">Metal-binding</keyword>
<feature type="binding site" evidence="11">
    <location>
        <position position="47"/>
    </location>
    <ligand>
        <name>[4Fe-4S] cluster</name>
        <dbReference type="ChEBI" id="CHEBI:49883"/>
    </ligand>
</feature>
<dbReference type="PANTHER" id="PTHR38839:SF6">
    <property type="entry name" value="TRANSCRIPTIONAL REGULATOR WHIB1"/>
    <property type="match status" value="1"/>
</dbReference>
<evidence type="ECO:0000256" key="4">
    <source>
        <dbReference type="ARBA" id="ARBA00022723"/>
    </source>
</evidence>
<dbReference type="Proteomes" id="UP001500456">
    <property type="component" value="Unassembled WGS sequence"/>
</dbReference>
<comment type="PTM">
    <text evidence="11">Upon Fe-S cluster removal intramolecular disulfide bonds are formed.</text>
</comment>
<dbReference type="Pfam" id="PF02467">
    <property type="entry name" value="Whib"/>
    <property type="match status" value="1"/>
</dbReference>
<evidence type="ECO:0000256" key="6">
    <source>
        <dbReference type="ARBA" id="ARBA00023014"/>
    </source>
</evidence>
<comment type="PTM">
    <text evidence="11">The Fe-S cluster can be nitrosylated by nitric oxide (NO).</text>
</comment>
<dbReference type="EMBL" id="BAAAZX010000011">
    <property type="protein sequence ID" value="GAA3998876.1"/>
    <property type="molecule type" value="Genomic_DNA"/>
</dbReference>
<keyword evidence="7 11" id="KW-0805">Transcription regulation</keyword>
<evidence type="ECO:0000256" key="2">
    <source>
        <dbReference type="ARBA" id="ARBA00006597"/>
    </source>
</evidence>
<evidence type="ECO:0000256" key="3">
    <source>
        <dbReference type="ARBA" id="ARBA00022485"/>
    </source>
</evidence>
<reference evidence="15" key="1">
    <citation type="journal article" date="2019" name="Int. J. Syst. Evol. Microbiol.">
        <title>The Global Catalogue of Microorganisms (GCM) 10K type strain sequencing project: providing services to taxonomists for standard genome sequencing and annotation.</title>
        <authorList>
            <consortium name="The Broad Institute Genomics Platform"/>
            <consortium name="The Broad Institute Genome Sequencing Center for Infectious Disease"/>
            <person name="Wu L."/>
            <person name="Ma J."/>
        </authorList>
    </citation>
    <scope>NUCLEOTIDE SEQUENCE [LARGE SCALE GENOMIC DNA]</scope>
    <source>
        <strain evidence="15">JCM 16924</strain>
    </source>
</reference>
<comment type="function">
    <text evidence="11">Acts as a transcriptional regulator. Probably redox-responsive. The apo- but not holo-form probably binds DNA.</text>
</comment>
<feature type="domain" description="4Fe-4S Wbl-type" evidence="13">
    <location>
        <begin position="9"/>
        <end position="71"/>
    </location>
</feature>
<dbReference type="RefSeq" id="WP_266445947.1">
    <property type="nucleotide sequence ID" value="NZ_BAAAZX010000011.1"/>
</dbReference>
<evidence type="ECO:0000313" key="15">
    <source>
        <dbReference type="Proteomes" id="UP001500456"/>
    </source>
</evidence>
<keyword evidence="8 11" id="KW-0238">DNA-binding</keyword>
<dbReference type="HAMAP" id="MF_01479">
    <property type="entry name" value="WhiB"/>
    <property type="match status" value="1"/>
</dbReference>
<feature type="binding site" evidence="11">
    <location>
        <position position="38"/>
    </location>
    <ligand>
        <name>[4Fe-4S] cluster</name>
        <dbReference type="ChEBI" id="CHEBI:49883"/>
    </ligand>
</feature>
<evidence type="ECO:0000256" key="9">
    <source>
        <dbReference type="ARBA" id="ARBA00023157"/>
    </source>
</evidence>
<feature type="region of interest" description="Disordered" evidence="12">
    <location>
        <begin position="61"/>
        <end position="83"/>
    </location>
</feature>
<comment type="similarity">
    <text evidence="2 11">Belongs to the WhiB family.</text>
</comment>